<dbReference type="RefSeq" id="WP_264945301.1">
    <property type="nucleotide sequence ID" value="NZ_JAPDRA010000007.1"/>
</dbReference>
<name>A0ABW3HDN1_9SPHN</name>
<sequence length="170" mass="17882">MSELVVIAFDNEEKAEEIRDRLVNLQRSHIVALADAVVATKRSNGSIRLSQLVSPATSGAISGGFWGLLIGALFLAPHIGLLVGAASGGLAGALTDVGVDDDFMREVADVLQPGSAALFVLIQKMTEDKLLDELKGVGGKVLRTSLDHTKEEQLREALAGALRQEAAQPA</sequence>
<evidence type="ECO:0000313" key="2">
    <source>
        <dbReference type="Proteomes" id="UP001596977"/>
    </source>
</evidence>
<evidence type="ECO:0000313" key="1">
    <source>
        <dbReference type="EMBL" id="MFD0947439.1"/>
    </source>
</evidence>
<comment type="caution">
    <text evidence="1">The sequence shown here is derived from an EMBL/GenBank/DDBJ whole genome shotgun (WGS) entry which is preliminary data.</text>
</comment>
<proteinExistence type="predicted"/>
<reference evidence="2" key="1">
    <citation type="journal article" date="2019" name="Int. J. Syst. Evol. Microbiol.">
        <title>The Global Catalogue of Microorganisms (GCM) 10K type strain sequencing project: providing services to taxonomists for standard genome sequencing and annotation.</title>
        <authorList>
            <consortium name="The Broad Institute Genomics Platform"/>
            <consortium name="The Broad Institute Genome Sequencing Center for Infectious Disease"/>
            <person name="Wu L."/>
            <person name="Ma J."/>
        </authorList>
    </citation>
    <scope>NUCLEOTIDE SEQUENCE [LARGE SCALE GENOMIC DNA]</scope>
    <source>
        <strain evidence="2">CCUG 62982</strain>
    </source>
</reference>
<dbReference type="InterPro" id="IPR009200">
    <property type="entry name" value="DUF1269_membrane"/>
</dbReference>
<dbReference type="Proteomes" id="UP001596977">
    <property type="component" value="Unassembled WGS sequence"/>
</dbReference>
<organism evidence="1 2">
    <name type="scientific">Sphingomonas canadensis</name>
    <dbReference type="NCBI Taxonomy" id="1219257"/>
    <lineage>
        <taxon>Bacteria</taxon>
        <taxon>Pseudomonadati</taxon>
        <taxon>Pseudomonadota</taxon>
        <taxon>Alphaproteobacteria</taxon>
        <taxon>Sphingomonadales</taxon>
        <taxon>Sphingomonadaceae</taxon>
        <taxon>Sphingomonas</taxon>
    </lineage>
</organism>
<dbReference type="EMBL" id="JBHTJG010000007">
    <property type="protein sequence ID" value="MFD0947439.1"/>
    <property type="molecule type" value="Genomic_DNA"/>
</dbReference>
<accession>A0ABW3HDN1</accession>
<dbReference type="Pfam" id="PF06897">
    <property type="entry name" value="DUF1269"/>
    <property type="match status" value="1"/>
</dbReference>
<protein>
    <submittedName>
        <fullName evidence="1">DUF1269 domain-containing protein</fullName>
    </submittedName>
</protein>
<gene>
    <name evidence="1" type="ORF">ACFQ1E_13900</name>
</gene>
<keyword evidence="2" id="KW-1185">Reference proteome</keyword>